<feature type="domain" description="C2H2-type" evidence="2">
    <location>
        <begin position="238"/>
        <end position="270"/>
    </location>
</feature>
<keyword evidence="4" id="KW-1185">Reference proteome</keyword>
<evidence type="ECO:0000313" key="3">
    <source>
        <dbReference type="EMBL" id="GBP54153.1"/>
    </source>
</evidence>
<evidence type="ECO:0000256" key="1">
    <source>
        <dbReference type="PROSITE-ProRule" id="PRU00042"/>
    </source>
</evidence>
<proteinExistence type="predicted"/>
<comment type="caution">
    <text evidence="3">The sequence shown here is derived from an EMBL/GenBank/DDBJ whole genome shotgun (WGS) entry which is preliminary data.</text>
</comment>
<dbReference type="OrthoDB" id="2433005at2759"/>
<accession>A0A4C1WT53</accession>
<dbReference type="EMBL" id="BGZK01000640">
    <property type="protein sequence ID" value="GBP54153.1"/>
    <property type="molecule type" value="Genomic_DNA"/>
</dbReference>
<sequence length="353" mass="40689">MVIDLQKVHQRLFFAVKRRYFDKTPQAAQKLCDEIWRKLKSEFDPKKQRTELTNAAERKISDLLKDLPAIRENKSITSFFSRQKRRTTDVDLEKKNFKCVGETLANVWNEMVIDGESVVAEYICPDKPDPEIGTHPGPEWYTKHVMESQYMLQISKCSDLACCTMSRSKLRKILPDGFMPPPLLLTSNLEAAPPLKEDASFCPLYLQLALKVEVPLGHFKKLPYDFYCPTLQGELIERCCSKCGTYFASKTSMKEHKKNMKDYVHGSPDQCLMEQETGGPAAPRRSARILGRRGIEVLQQLHDGVTGQALDVEWVEDVDELSQNEYREDTEILPVIQNLKEWVKTPWELSKER</sequence>
<keyword evidence="1" id="KW-0862">Zinc</keyword>
<dbReference type="Proteomes" id="UP000299102">
    <property type="component" value="Unassembled WGS sequence"/>
</dbReference>
<dbReference type="AlphaFoldDB" id="A0A4C1WT53"/>
<dbReference type="PROSITE" id="PS50157">
    <property type="entry name" value="ZINC_FINGER_C2H2_2"/>
    <property type="match status" value="1"/>
</dbReference>
<organism evidence="3 4">
    <name type="scientific">Eumeta variegata</name>
    <name type="common">Bagworm moth</name>
    <name type="synonym">Eumeta japonica</name>
    <dbReference type="NCBI Taxonomy" id="151549"/>
    <lineage>
        <taxon>Eukaryota</taxon>
        <taxon>Metazoa</taxon>
        <taxon>Ecdysozoa</taxon>
        <taxon>Arthropoda</taxon>
        <taxon>Hexapoda</taxon>
        <taxon>Insecta</taxon>
        <taxon>Pterygota</taxon>
        <taxon>Neoptera</taxon>
        <taxon>Endopterygota</taxon>
        <taxon>Lepidoptera</taxon>
        <taxon>Glossata</taxon>
        <taxon>Ditrysia</taxon>
        <taxon>Tineoidea</taxon>
        <taxon>Psychidae</taxon>
        <taxon>Oiketicinae</taxon>
        <taxon>Eumeta</taxon>
    </lineage>
</organism>
<dbReference type="InterPro" id="IPR013087">
    <property type="entry name" value="Znf_C2H2_type"/>
</dbReference>
<evidence type="ECO:0000313" key="4">
    <source>
        <dbReference type="Proteomes" id="UP000299102"/>
    </source>
</evidence>
<reference evidence="3 4" key="1">
    <citation type="journal article" date="2019" name="Commun. Biol.">
        <title>The bagworm genome reveals a unique fibroin gene that provides high tensile strength.</title>
        <authorList>
            <person name="Kono N."/>
            <person name="Nakamura H."/>
            <person name="Ohtoshi R."/>
            <person name="Tomita M."/>
            <person name="Numata K."/>
            <person name="Arakawa K."/>
        </authorList>
    </citation>
    <scope>NUCLEOTIDE SEQUENCE [LARGE SCALE GENOMIC DNA]</scope>
</reference>
<name>A0A4C1WT53_EUMVA</name>
<dbReference type="GO" id="GO:0008270">
    <property type="term" value="F:zinc ion binding"/>
    <property type="evidence" value="ECO:0007669"/>
    <property type="project" value="UniProtKB-KW"/>
</dbReference>
<dbReference type="PANTHER" id="PTHR46954:SF1">
    <property type="entry name" value="C2H2-TYPE DOMAIN-CONTAINING PROTEIN"/>
    <property type="match status" value="1"/>
</dbReference>
<keyword evidence="1" id="KW-0863">Zinc-finger</keyword>
<evidence type="ECO:0000259" key="2">
    <source>
        <dbReference type="PROSITE" id="PS50157"/>
    </source>
</evidence>
<keyword evidence="1" id="KW-0479">Metal-binding</keyword>
<protein>
    <recommendedName>
        <fullName evidence="2">C2H2-type domain-containing protein</fullName>
    </recommendedName>
</protein>
<gene>
    <name evidence="3" type="ORF">EVAR_46519_1</name>
</gene>
<dbReference type="PANTHER" id="PTHR46954">
    <property type="entry name" value="C2H2-TYPE DOMAIN-CONTAINING PROTEIN"/>
    <property type="match status" value="1"/>
</dbReference>